<dbReference type="EMBL" id="JAUSUL010000001">
    <property type="protein sequence ID" value="MDQ0314033.1"/>
    <property type="molecule type" value="Genomic_DNA"/>
</dbReference>
<reference evidence="2" key="1">
    <citation type="submission" date="2023-07" db="EMBL/GenBank/DDBJ databases">
        <title>Genomic Encyclopedia of Type Strains, Phase IV (KMG-IV): sequencing the most valuable type-strain genomes for metagenomic binning, comparative biology and taxonomic classification.</title>
        <authorList>
            <person name="Goeker M."/>
        </authorList>
    </citation>
    <scope>NUCLEOTIDE SEQUENCE</scope>
    <source>
        <strain evidence="2">DSM 21202</strain>
    </source>
</reference>
<dbReference type="Gene3D" id="3.10.450.50">
    <property type="match status" value="1"/>
</dbReference>
<dbReference type="Pfam" id="PF12680">
    <property type="entry name" value="SnoaL_2"/>
    <property type="match status" value="1"/>
</dbReference>
<feature type="domain" description="SnoaL-like" evidence="1">
    <location>
        <begin position="9"/>
        <end position="93"/>
    </location>
</feature>
<keyword evidence="3" id="KW-1185">Reference proteome</keyword>
<evidence type="ECO:0000313" key="3">
    <source>
        <dbReference type="Proteomes" id="UP001229244"/>
    </source>
</evidence>
<dbReference type="InterPro" id="IPR032710">
    <property type="entry name" value="NTF2-like_dom_sf"/>
</dbReference>
<dbReference type="AlphaFoldDB" id="A0AAE3VLB9"/>
<organism evidence="2 3">
    <name type="scientific">Amorphus orientalis</name>
    <dbReference type="NCBI Taxonomy" id="649198"/>
    <lineage>
        <taxon>Bacteria</taxon>
        <taxon>Pseudomonadati</taxon>
        <taxon>Pseudomonadota</taxon>
        <taxon>Alphaproteobacteria</taxon>
        <taxon>Hyphomicrobiales</taxon>
        <taxon>Amorphaceae</taxon>
        <taxon>Amorphus</taxon>
    </lineage>
</organism>
<evidence type="ECO:0000259" key="1">
    <source>
        <dbReference type="Pfam" id="PF12680"/>
    </source>
</evidence>
<sequence>MTIHAFMAAYKRVWEGQDSEGFAAFFKPDGRYHNTPFQVQDTPQARADYWDRIKLQQDIEVSYEVLAETETGGIAHWTVTYQVASEELFQIWAKSTGTGLPDRKPGDPLPRMELDGVLVAQLAPDGLAEEVRIWWHSRAFSAQTDMSER</sequence>
<gene>
    <name evidence="2" type="ORF">J2S73_000470</name>
</gene>
<dbReference type="Proteomes" id="UP001229244">
    <property type="component" value="Unassembled WGS sequence"/>
</dbReference>
<comment type="caution">
    <text evidence="2">The sequence shown here is derived from an EMBL/GenBank/DDBJ whole genome shotgun (WGS) entry which is preliminary data.</text>
</comment>
<evidence type="ECO:0000313" key="2">
    <source>
        <dbReference type="EMBL" id="MDQ0314033.1"/>
    </source>
</evidence>
<protein>
    <recommendedName>
        <fullName evidence="1">SnoaL-like domain-containing protein</fullName>
    </recommendedName>
</protein>
<dbReference type="RefSeq" id="WP_306883819.1">
    <property type="nucleotide sequence ID" value="NZ_JAUSUL010000001.1"/>
</dbReference>
<accession>A0AAE3VLB9</accession>
<name>A0AAE3VLB9_9HYPH</name>
<proteinExistence type="predicted"/>
<dbReference type="SUPFAM" id="SSF54427">
    <property type="entry name" value="NTF2-like"/>
    <property type="match status" value="1"/>
</dbReference>
<dbReference type="InterPro" id="IPR037401">
    <property type="entry name" value="SnoaL-like"/>
</dbReference>